<evidence type="ECO:0000256" key="1">
    <source>
        <dbReference type="SAM" id="MobiDB-lite"/>
    </source>
</evidence>
<evidence type="ECO:0000313" key="2">
    <source>
        <dbReference type="EMBL" id="CAE0478853.1"/>
    </source>
</evidence>
<protein>
    <recommendedName>
        <fullName evidence="3">GOLD domain-containing protein</fullName>
    </recommendedName>
</protein>
<dbReference type="Gene3D" id="2.60.120.680">
    <property type="entry name" value="GOLD domain"/>
    <property type="match status" value="1"/>
</dbReference>
<name>A0A7S3QJF0_9STRA</name>
<feature type="compositionally biased region" description="Acidic residues" evidence="1">
    <location>
        <begin position="10"/>
        <end position="37"/>
    </location>
</feature>
<organism evidence="2">
    <name type="scientific">Chaetoceros debilis</name>
    <dbReference type="NCBI Taxonomy" id="122233"/>
    <lineage>
        <taxon>Eukaryota</taxon>
        <taxon>Sar</taxon>
        <taxon>Stramenopiles</taxon>
        <taxon>Ochrophyta</taxon>
        <taxon>Bacillariophyta</taxon>
        <taxon>Coscinodiscophyceae</taxon>
        <taxon>Chaetocerotophycidae</taxon>
        <taxon>Chaetocerotales</taxon>
        <taxon>Chaetocerotaceae</taxon>
        <taxon>Chaetoceros</taxon>
    </lineage>
</organism>
<dbReference type="EMBL" id="HBIO01030957">
    <property type="protein sequence ID" value="CAE0478853.1"/>
    <property type="molecule type" value="Transcribed_RNA"/>
</dbReference>
<dbReference type="InterPro" id="IPR036598">
    <property type="entry name" value="GOLD_dom_sf"/>
</dbReference>
<feature type="region of interest" description="Disordered" evidence="1">
    <location>
        <begin position="1"/>
        <end position="69"/>
    </location>
</feature>
<evidence type="ECO:0008006" key="3">
    <source>
        <dbReference type="Google" id="ProtNLM"/>
    </source>
</evidence>
<dbReference type="AlphaFoldDB" id="A0A7S3QJF0"/>
<sequence>MEDSTREIEISDDEDMKEEDEDLEEDVETDEEDEESVDKDYSESDSVSTCSAKESQNVPPSEEPTFPEEEADAIAEATKAAYENYKPSQSLLKNPSPYPLIRSVDGISLKKYNADPSVFSAKDVIVPLRGKFSVPVHVTSSGSVVDYTVESTNFDVGFGIVAEREEGITVVKEKMRVDSHQKAITGRFLVGSVPCALIFTFDNEYSWFREKKITYKIKITPPSIESVAKGRRARARSALDVVKGDKMSAESRLGRVSTEHVTLLQLIDSIEKELEEKRKSLGVIEKEEHWLKDRVELRIVQENLLTRRLADGWEDESNRDESAESERAEI</sequence>
<proteinExistence type="predicted"/>
<reference evidence="2" key="1">
    <citation type="submission" date="2021-01" db="EMBL/GenBank/DDBJ databases">
        <authorList>
            <person name="Corre E."/>
            <person name="Pelletier E."/>
            <person name="Niang G."/>
            <person name="Scheremetjew M."/>
            <person name="Finn R."/>
            <person name="Kale V."/>
            <person name="Holt S."/>
            <person name="Cochrane G."/>
            <person name="Meng A."/>
            <person name="Brown T."/>
            <person name="Cohen L."/>
        </authorList>
    </citation>
    <scope>NUCLEOTIDE SEQUENCE</scope>
    <source>
        <strain evidence="2">MM31A-1</strain>
    </source>
</reference>
<gene>
    <name evidence="2" type="ORF">CDEB00056_LOCUS23706</name>
</gene>
<accession>A0A7S3QJF0</accession>
<dbReference type="SUPFAM" id="SSF101576">
    <property type="entry name" value="Supernatant protein factor (SPF), C-terminal domain"/>
    <property type="match status" value="1"/>
</dbReference>
<feature type="compositionally biased region" description="Polar residues" evidence="1">
    <location>
        <begin position="49"/>
        <end position="58"/>
    </location>
</feature>